<evidence type="ECO:0000313" key="2">
    <source>
        <dbReference type="Proteomes" id="UP000606974"/>
    </source>
</evidence>
<reference evidence="1" key="1">
    <citation type="submission" date="2020-02" db="EMBL/GenBank/DDBJ databases">
        <authorList>
            <person name="Palmer J.M."/>
        </authorList>
    </citation>
    <scope>NUCLEOTIDE SEQUENCE</scope>
    <source>
        <strain evidence="1">EPUS1.4</strain>
        <tissue evidence="1">Thallus</tissue>
    </source>
</reference>
<dbReference type="Proteomes" id="UP000606974">
    <property type="component" value="Unassembled WGS sequence"/>
</dbReference>
<dbReference type="EMBL" id="JAACFV010000122">
    <property type="protein sequence ID" value="KAF7504953.1"/>
    <property type="molecule type" value="Genomic_DNA"/>
</dbReference>
<dbReference type="AlphaFoldDB" id="A0A8H7AA18"/>
<dbReference type="OrthoDB" id="3259529at2759"/>
<proteinExistence type="predicted"/>
<gene>
    <name evidence="1" type="ORF">GJ744_001534</name>
</gene>
<protein>
    <submittedName>
        <fullName evidence="1">Uncharacterized protein</fullName>
    </submittedName>
</protein>
<name>A0A8H7AA18_9EURO</name>
<organism evidence="1 2">
    <name type="scientific">Endocarpon pusillum</name>
    <dbReference type="NCBI Taxonomy" id="364733"/>
    <lineage>
        <taxon>Eukaryota</taxon>
        <taxon>Fungi</taxon>
        <taxon>Dikarya</taxon>
        <taxon>Ascomycota</taxon>
        <taxon>Pezizomycotina</taxon>
        <taxon>Eurotiomycetes</taxon>
        <taxon>Chaetothyriomycetidae</taxon>
        <taxon>Verrucariales</taxon>
        <taxon>Verrucariaceae</taxon>
        <taxon>Endocarpon</taxon>
    </lineage>
</organism>
<sequence>MSTITTYFEEQRYKTTSRYLSLNTTSNDISSAEGAQGDNAGGTELVYASCNGHGTFEMLDIVQALEKAIIDCCMVGVSALKFYGARGMGHEWELCVPTEKFEETISLLKSETVSDTCQEDPSPIDKMLRLYDTFPRFRRLKV</sequence>
<evidence type="ECO:0000313" key="1">
    <source>
        <dbReference type="EMBL" id="KAF7504953.1"/>
    </source>
</evidence>
<keyword evidence="2" id="KW-1185">Reference proteome</keyword>
<accession>A0A8H7AA18</accession>
<comment type="caution">
    <text evidence="1">The sequence shown here is derived from an EMBL/GenBank/DDBJ whole genome shotgun (WGS) entry which is preliminary data.</text>
</comment>